<evidence type="ECO:0000313" key="3">
    <source>
        <dbReference type="Proteomes" id="UP000652761"/>
    </source>
</evidence>
<keyword evidence="1" id="KW-1133">Transmembrane helix</keyword>
<proteinExistence type="predicted"/>
<keyword evidence="1" id="KW-0812">Transmembrane</keyword>
<name>A0A843VCH7_COLES</name>
<accession>A0A843VCH7</accession>
<feature type="non-terminal residue" evidence="2">
    <location>
        <position position="433"/>
    </location>
</feature>
<comment type="caution">
    <text evidence="2">The sequence shown here is derived from an EMBL/GenBank/DDBJ whole genome shotgun (WGS) entry which is preliminary data.</text>
</comment>
<organism evidence="2 3">
    <name type="scientific">Colocasia esculenta</name>
    <name type="common">Wild taro</name>
    <name type="synonym">Arum esculentum</name>
    <dbReference type="NCBI Taxonomy" id="4460"/>
    <lineage>
        <taxon>Eukaryota</taxon>
        <taxon>Viridiplantae</taxon>
        <taxon>Streptophyta</taxon>
        <taxon>Embryophyta</taxon>
        <taxon>Tracheophyta</taxon>
        <taxon>Spermatophyta</taxon>
        <taxon>Magnoliopsida</taxon>
        <taxon>Liliopsida</taxon>
        <taxon>Araceae</taxon>
        <taxon>Aroideae</taxon>
        <taxon>Colocasieae</taxon>
        <taxon>Colocasia</taxon>
    </lineage>
</organism>
<dbReference type="Proteomes" id="UP000652761">
    <property type="component" value="Unassembled WGS sequence"/>
</dbReference>
<dbReference type="AlphaFoldDB" id="A0A843VCH7"/>
<reference evidence="2" key="1">
    <citation type="submission" date="2017-07" db="EMBL/GenBank/DDBJ databases">
        <title>Taro Niue Genome Assembly and Annotation.</title>
        <authorList>
            <person name="Atibalentja N."/>
            <person name="Keating K."/>
            <person name="Fields C.J."/>
        </authorList>
    </citation>
    <scope>NUCLEOTIDE SEQUENCE</scope>
    <source>
        <strain evidence="2">Niue_2</strain>
        <tissue evidence="2">Leaf</tissue>
    </source>
</reference>
<evidence type="ECO:0000256" key="1">
    <source>
        <dbReference type="SAM" id="Phobius"/>
    </source>
</evidence>
<evidence type="ECO:0000313" key="2">
    <source>
        <dbReference type="EMBL" id="MQL94211.1"/>
    </source>
</evidence>
<feature type="transmembrane region" description="Helical" evidence="1">
    <location>
        <begin position="373"/>
        <end position="392"/>
    </location>
</feature>
<dbReference type="EMBL" id="NMUH01001647">
    <property type="protein sequence ID" value="MQL94211.1"/>
    <property type="molecule type" value="Genomic_DNA"/>
</dbReference>
<sequence length="433" mass="48057">LVVTCPRFTPAAGSAERNRVVRLNLNAARYYVATSVLRPEPVRVRSARWFTECERDGVEGRVLNASVVGVVFKLPLFGVDVCMRAACHARSGAADVRSGKASSCRDQVATVSSARPGEELLRLFGAIWRFSGVLVTLSTRGRCEEWGKRRAMRGFRVLREGREFYLELVVCIEDPEMVSGLGFLPDKASVFAVATRSRQVDPYGKRCIDTRETLCVVGSPRFCVSQARECARGLSRCSGTVEWWYLVVVGGEVEVMRQSYYLSVTFDTLWFKGIKDWLMLRRPAVDVVCLGPASWARSARWFTECERDGGEGRVLNASVVGVAFMLSLFGVEVCMRAACRARGGAANVWSAKATPEAVAIRAFPSSARPGKELLWLFGAIWHFGGVLVALSMQGRREEWGKRRAMLGFRVLREGESDGDYHTHKDGNEADVQE</sequence>
<keyword evidence="3" id="KW-1185">Reference proteome</keyword>
<protein>
    <submittedName>
        <fullName evidence="2">Uncharacterized protein</fullName>
    </submittedName>
</protein>
<keyword evidence="1" id="KW-0472">Membrane</keyword>
<gene>
    <name evidence="2" type="ORF">Taro_026870</name>
</gene>